<keyword evidence="3" id="KW-1185">Reference proteome</keyword>
<dbReference type="Pfam" id="PF02635">
    <property type="entry name" value="DsrE"/>
    <property type="match status" value="1"/>
</dbReference>
<organism evidence="2 3">
    <name type="scientific">Alteromonas sediminis</name>
    <dbReference type="NCBI Taxonomy" id="2259342"/>
    <lineage>
        <taxon>Bacteria</taxon>
        <taxon>Pseudomonadati</taxon>
        <taxon>Pseudomonadota</taxon>
        <taxon>Gammaproteobacteria</taxon>
        <taxon>Alteromonadales</taxon>
        <taxon>Alteromonadaceae</taxon>
        <taxon>Alteromonas/Salinimonas group</taxon>
        <taxon>Alteromonas</taxon>
    </lineage>
</organism>
<accession>A0A3N5Y105</accession>
<dbReference type="OrthoDB" id="9789418at2"/>
<comment type="caution">
    <text evidence="2">The sequence shown here is derived from an EMBL/GenBank/DDBJ whole genome shotgun (WGS) entry which is preliminary data.</text>
</comment>
<dbReference type="Proteomes" id="UP000275281">
    <property type="component" value="Unassembled WGS sequence"/>
</dbReference>
<dbReference type="RefSeq" id="WP_124027337.1">
    <property type="nucleotide sequence ID" value="NZ_JBHRSN010000015.1"/>
</dbReference>
<sequence length="118" mass="13057">MSSILFVVQSAPYIAAHSSDEAHDLIMASTAYGHSASVLFMREGVTQLVSTQTPPAGFKHCAKRIRGFEMFDVEPLFVSKHCLEQQDIELDSIIDGVNVLSSQQVEQLIREATLTLYL</sequence>
<dbReference type="SUPFAM" id="SSF75169">
    <property type="entry name" value="DsrEFH-like"/>
    <property type="match status" value="1"/>
</dbReference>
<dbReference type="InterPro" id="IPR017462">
    <property type="entry name" value="Sulphur_relay_TusC/DsrF"/>
</dbReference>
<dbReference type="InterPro" id="IPR027396">
    <property type="entry name" value="DsrEFH-like"/>
</dbReference>
<dbReference type="Gene3D" id="3.40.1260.10">
    <property type="entry name" value="DsrEFH-like"/>
    <property type="match status" value="1"/>
</dbReference>
<dbReference type="PANTHER" id="PTHR38780">
    <property type="entry name" value="PROTEIN TUSC"/>
    <property type="match status" value="1"/>
</dbReference>
<dbReference type="AlphaFoldDB" id="A0A3N5Y105"/>
<name>A0A3N5Y105_9ALTE</name>
<proteinExistence type="inferred from homology"/>
<dbReference type="EMBL" id="RPOK01000002">
    <property type="protein sequence ID" value="RPJ67437.1"/>
    <property type="molecule type" value="Genomic_DNA"/>
</dbReference>
<evidence type="ECO:0000313" key="2">
    <source>
        <dbReference type="EMBL" id="RPJ67437.1"/>
    </source>
</evidence>
<dbReference type="InterPro" id="IPR003787">
    <property type="entry name" value="Sulphur_relay_DsrE/F-like"/>
</dbReference>
<evidence type="ECO:0000313" key="3">
    <source>
        <dbReference type="Proteomes" id="UP000275281"/>
    </source>
</evidence>
<gene>
    <name evidence="2" type="ORF">DRW07_07915</name>
</gene>
<evidence type="ECO:0000256" key="1">
    <source>
        <dbReference type="ARBA" id="ARBA00005996"/>
    </source>
</evidence>
<comment type="similarity">
    <text evidence="1">Belongs to the DsrF/TusC family.</text>
</comment>
<dbReference type="PANTHER" id="PTHR38780:SF1">
    <property type="entry name" value="PROTEIN TUSC"/>
    <property type="match status" value="1"/>
</dbReference>
<reference evidence="2 3" key="1">
    <citation type="submission" date="2018-11" db="EMBL/GenBank/DDBJ databases">
        <authorList>
            <person name="Ye M.-Q."/>
            <person name="Du Z.-J."/>
        </authorList>
    </citation>
    <scope>NUCLEOTIDE SEQUENCE [LARGE SCALE GENOMIC DNA]</scope>
    <source>
        <strain evidence="2 3">U0105</strain>
    </source>
</reference>
<protein>
    <submittedName>
        <fullName evidence="2">Uncharacterized protein</fullName>
    </submittedName>
</protein>